<evidence type="ECO:0000313" key="2">
    <source>
        <dbReference type="Proteomes" id="UP000358366"/>
    </source>
</evidence>
<proteinExistence type="predicted"/>
<dbReference type="Proteomes" id="UP000358366">
    <property type="component" value="Unassembled WGS sequence"/>
</dbReference>
<name>A0A564S8E0_9FIRM</name>
<accession>A0A564S8E0</accession>
<gene>
    <name evidence="1" type="ORF">DFSSTS7063_00133</name>
</gene>
<sequence length="83" mass="9783">MRIFCVEQKVFIFYADIYQLGDDSHLYRDATEKVLILRKVAQDKVYLYALRYYILYVKTVFQWRPIGGEKQACISGGVNPQLI</sequence>
<reference evidence="1 2" key="1">
    <citation type="submission" date="2019-07" db="EMBL/GenBank/DDBJ databases">
        <authorList>
            <person name="Hibberd C M."/>
            <person name="Gehrig L. J."/>
            <person name="Chang H.-W."/>
            <person name="Venkatesh S."/>
        </authorList>
    </citation>
    <scope>NUCLEOTIDE SEQUENCE [LARGE SCALE GENOMIC DNA]</scope>
    <source>
        <strain evidence="1">Dorea_formicigenerans_SSTS_Bg7063</strain>
    </source>
</reference>
<protein>
    <submittedName>
        <fullName evidence="1">Uncharacterized protein</fullName>
    </submittedName>
</protein>
<dbReference type="AlphaFoldDB" id="A0A564S8E0"/>
<organism evidence="1 2">
    <name type="scientific">Dorea formicigenerans</name>
    <dbReference type="NCBI Taxonomy" id="39486"/>
    <lineage>
        <taxon>Bacteria</taxon>
        <taxon>Bacillati</taxon>
        <taxon>Bacillota</taxon>
        <taxon>Clostridia</taxon>
        <taxon>Lachnospirales</taxon>
        <taxon>Lachnospiraceae</taxon>
        <taxon>Dorea</taxon>
    </lineage>
</organism>
<evidence type="ECO:0000313" key="1">
    <source>
        <dbReference type="EMBL" id="VUW91312.1"/>
    </source>
</evidence>
<dbReference type="EMBL" id="CABHNI010000003">
    <property type="protein sequence ID" value="VUW91312.1"/>
    <property type="molecule type" value="Genomic_DNA"/>
</dbReference>